<dbReference type="InterPro" id="IPR011747">
    <property type="entry name" value="CHP02241"/>
</dbReference>
<protein>
    <submittedName>
        <fullName evidence="1">Phage tail protein</fullName>
    </submittedName>
</protein>
<reference evidence="1 2" key="1">
    <citation type="submission" date="2019-12" db="EMBL/GenBank/DDBJ databases">
        <authorList>
            <person name="Zhao J."/>
        </authorList>
    </citation>
    <scope>NUCLEOTIDE SEQUENCE [LARGE SCALE GENOMIC DNA]</scope>
    <source>
        <strain evidence="1 2">S-15</strain>
    </source>
</reference>
<proteinExistence type="predicted"/>
<dbReference type="EMBL" id="WWNE01000012">
    <property type="protein sequence ID" value="NBG66863.1"/>
    <property type="molecule type" value="Genomic_DNA"/>
</dbReference>
<organism evidence="1 2">
    <name type="scientific">Acidiluteibacter ferrifornacis</name>
    <dbReference type="NCBI Taxonomy" id="2692424"/>
    <lineage>
        <taxon>Bacteria</taxon>
        <taxon>Pseudomonadati</taxon>
        <taxon>Bacteroidota</taxon>
        <taxon>Flavobacteriia</taxon>
        <taxon>Flavobacteriales</taxon>
        <taxon>Cryomorphaceae</taxon>
        <taxon>Acidiluteibacter</taxon>
    </lineage>
</organism>
<dbReference type="PANTHER" id="PTHR38009">
    <property type="entry name" value="CONSERVED HYPOTHETICAL PHAGE TAIL PROTEIN"/>
    <property type="match status" value="1"/>
</dbReference>
<gene>
    <name evidence="1" type="ORF">GQN54_12115</name>
</gene>
<name>A0A6N9NLN3_9FLAO</name>
<evidence type="ECO:0000313" key="2">
    <source>
        <dbReference type="Proteomes" id="UP000470771"/>
    </source>
</evidence>
<keyword evidence="2" id="KW-1185">Reference proteome</keyword>
<dbReference type="AlphaFoldDB" id="A0A6N9NLN3"/>
<dbReference type="GO" id="GO:0005198">
    <property type="term" value="F:structural molecule activity"/>
    <property type="evidence" value="ECO:0007669"/>
    <property type="project" value="InterPro"/>
</dbReference>
<dbReference type="RefSeq" id="WP_160633821.1">
    <property type="nucleotide sequence ID" value="NZ_WWNE01000012.1"/>
</dbReference>
<evidence type="ECO:0000313" key="1">
    <source>
        <dbReference type="EMBL" id="NBG66863.1"/>
    </source>
</evidence>
<dbReference type="NCBIfam" id="TIGR02241">
    <property type="entry name" value="conserved hypothetical phage tail region protein"/>
    <property type="match status" value="1"/>
</dbReference>
<dbReference type="PANTHER" id="PTHR38009:SF1">
    <property type="entry name" value="CONSERVED HYPOTHETICAL PHAGE TAIL PROTEIN"/>
    <property type="match status" value="1"/>
</dbReference>
<accession>A0A6N9NLN3</accession>
<sequence>MVKDGSKQESAWPMPQFRFKVDLATELEGVGFQEVYGLDVENQIIDYDKADSHNFSTEKIPGIVKYGTIILKRGVFVNNYAFWMWKKEVTMNKVKRRTILINLLDESGETTMQWQLDQAWPIKITCTDLKSDGDEVAVDTLEIAHNGLTLTKS</sequence>
<dbReference type="Proteomes" id="UP000470771">
    <property type="component" value="Unassembled WGS sequence"/>
</dbReference>
<dbReference type="InterPro" id="IPR010667">
    <property type="entry name" value="Phage_T4_Gp19"/>
</dbReference>
<comment type="caution">
    <text evidence="1">The sequence shown here is derived from an EMBL/GenBank/DDBJ whole genome shotgun (WGS) entry which is preliminary data.</text>
</comment>
<dbReference type="Pfam" id="PF06841">
    <property type="entry name" value="Phage_T4_gp19"/>
    <property type="match status" value="1"/>
</dbReference>